<name>A0A356RW74_ENTAG</name>
<dbReference type="GeneID" id="66825403"/>
<reference evidence="1 2" key="1">
    <citation type="submission" date="2018-06" db="EMBL/GenBank/DDBJ databases">
        <authorList>
            <consortium name="Pathogen Informatics"/>
            <person name="Doyle S."/>
        </authorList>
    </citation>
    <scope>NUCLEOTIDE SEQUENCE [LARGE SCALE GENOMIC DNA]</scope>
    <source>
        <strain evidence="1 2">NCTC9381</strain>
    </source>
</reference>
<organism evidence="1 2">
    <name type="scientific">Enterobacter agglomerans</name>
    <name type="common">Erwinia herbicola</name>
    <name type="synonym">Pantoea agglomerans</name>
    <dbReference type="NCBI Taxonomy" id="549"/>
    <lineage>
        <taxon>Bacteria</taxon>
        <taxon>Pseudomonadati</taxon>
        <taxon>Pseudomonadota</taxon>
        <taxon>Gammaproteobacteria</taxon>
        <taxon>Enterobacterales</taxon>
        <taxon>Erwiniaceae</taxon>
        <taxon>Pantoea</taxon>
        <taxon>Pantoea agglomerans group</taxon>
    </lineage>
</organism>
<dbReference type="RefSeq" id="WP_010247933.1">
    <property type="nucleotide sequence ID" value="NZ_ADWZ01000003.1"/>
</dbReference>
<dbReference type="OrthoDB" id="6493336at2"/>
<dbReference type="EMBL" id="UGSO01000001">
    <property type="protein sequence ID" value="SUB16102.1"/>
    <property type="molecule type" value="Genomic_DNA"/>
</dbReference>
<keyword evidence="2" id="KW-1185">Reference proteome</keyword>
<protein>
    <submittedName>
        <fullName evidence="1">Uncharacterized protein</fullName>
    </submittedName>
</protein>
<gene>
    <name evidence="1" type="ORF">NCTC9381_02002</name>
</gene>
<proteinExistence type="predicted"/>
<dbReference type="Proteomes" id="UP000254640">
    <property type="component" value="Unassembled WGS sequence"/>
</dbReference>
<dbReference type="AlphaFoldDB" id="A0A356RW74"/>
<accession>A0A356RW74</accession>
<evidence type="ECO:0000313" key="2">
    <source>
        <dbReference type="Proteomes" id="UP000254640"/>
    </source>
</evidence>
<sequence>MSEYRFYTKGKYTVALERSDVTRAFDLTEQGYKKQFEEVRASDEKQALARFADIRRDKRIDQHNFLAGAATMPLIGVLTAIAFSLFWRKKTGK</sequence>
<evidence type="ECO:0000313" key="1">
    <source>
        <dbReference type="EMBL" id="SUB16102.1"/>
    </source>
</evidence>